<dbReference type="Pfam" id="PF01820">
    <property type="entry name" value="Dala_Dala_lig_N"/>
    <property type="match status" value="1"/>
</dbReference>
<reference evidence="22" key="1">
    <citation type="journal article" date="2021" name="ISME J.">
        <title>Genomic evolution of the class Acidithiobacillia: deep-branching Proteobacteria living in extreme acidic conditions.</title>
        <authorList>
            <person name="Moya-Beltran A."/>
            <person name="Beard S."/>
            <person name="Rojas-Villalobos C."/>
            <person name="Issotta F."/>
            <person name="Gallardo Y."/>
            <person name="Ulloa R."/>
            <person name="Giaveno A."/>
            <person name="Degli Esposti M."/>
            <person name="Johnson D.B."/>
            <person name="Quatrini R."/>
        </authorList>
    </citation>
    <scope>NUCLEOTIDE SEQUENCE</scope>
    <source>
        <strain evidence="22">VAN18-1</strain>
    </source>
</reference>
<dbReference type="GO" id="GO:0009252">
    <property type="term" value="P:peptidoglycan biosynthetic process"/>
    <property type="evidence" value="ECO:0007669"/>
    <property type="project" value="UniProtKB-UniRule"/>
</dbReference>
<dbReference type="GO" id="GO:0005524">
    <property type="term" value="F:ATP binding"/>
    <property type="evidence" value="ECO:0007669"/>
    <property type="project" value="UniProtKB-UniRule"/>
</dbReference>
<dbReference type="GO" id="GO:0046872">
    <property type="term" value="F:metal ion binding"/>
    <property type="evidence" value="ECO:0007669"/>
    <property type="project" value="UniProtKB-KW"/>
</dbReference>
<dbReference type="NCBIfam" id="TIGR01205">
    <property type="entry name" value="D_ala_D_alaTIGR"/>
    <property type="match status" value="1"/>
</dbReference>
<evidence type="ECO:0000256" key="15">
    <source>
        <dbReference type="ARBA" id="ARBA00023316"/>
    </source>
</evidence>
<evidence type="ECO:0000256" key="5">
    <source>
        <dbReference type="ARBA" id="ARBA00012216"/>
    </source>
</evidence>
<keyword evidence="7 17" id="KW-0436">Ligase</keyword>
<evidence type="ECO:0000256" key="9">
    <source>
        <dbReference type="ARBA" id="ARBA00022741"/>
    </source>
</evidence>
<evidence type="ECO:0000256" key="8">
    <source>
        <dbReference type="ARBA" id="ARBA00022723"/>
    </source>
</evidence>
<dbReference type="RefSeq" id="WP_215873053.1">
    <property type="nucleotide sequence ID" value="NZ_JAAXYO010000066.1"/>
</dbReference>
<keyword evidence="11 19" id="KW-0460">Magnesium</keyword>
<evidence type="ECO:0000256" key="17">
    <source>
        <dbReference type="HAMAP-Rule" id="MF_00047"/>
    </source>
</evidence>
<dbReference type="FunFam" id="3.30.470.20:FF:000008">
    <property type="entry name" value="D-alanine--D-alanine ligase"/>
    <property type="match status" value="1"/>
</dbReference>
<evidence type="ECO:0000256" key="18">
    <source>
        <dbReference type="PIRSR" id="PIRSR039102-1"/>
    </source>
</evidence>
<feature type="active site" evidence="18">
    <location>
        <position position="146"/>
    </location>
</feature>
<evidence type="ECO:0000256" key="11">
    <source>
        <dbReference type="ARBA" id="ARBA00022842"/>
    </source>
</evidence>
<dbReference type="PANTHER" id="PTHR23132:SF23">
    <property type="entry name" value="D-ALANINE--D-ALANINE LIGASE B"/>
    <property type="match status" value="1"/>
</dbReference>
<dbReference type="NCBIfam" id="NF002378">
    <property type="entry name" value="PRK01372.1"/>
    <property type="match status" value="1"/>
</dbReference>
<dbReference type="SUPFAM" id="SSF52440">
    <property type="entry name" value="PreATP-grasp domain"/>
    <property type="match status" value="1"/>
</dbReference>
<dbReference type="GO" id="GO:0071555">
    <property type="term" value="P:cell wall organization"/>
    <property type="evidence" value="ECO:0007669"/>
    <property type="project" value="UniProtKB-KW"/>
</dbReference>
<evidence type="ECO:0000256" key="13">
    <source>
        <dbReference type="ARBA" id="ARBA00022984"/>
    </source>
</evidence>
<feature type="binding site" evidence="19">
    <location>
        <position position="266"/>
    </location>
    <ligand>
        <name>Mg(2+)</name>
        <dbReference type="ChEBI" id="CHEBI:18420"/>
        <label>2</label>
    </ligand>
</feature>
<comment type="cofactor">
    <cofactor evidence="1">
        <name>Mn(2+)</name>
        <dbReference type="ChEBI" id="CHEBI:29035"/>
    </cofactor>
</comment>
<feature type="active site" evidence="18">
    <location>
        <position position="17"/>
    </location>
</feature>
<evidence type="ECO:0000259" key="21">
    <source>
        <dbReference type="PROSITE" id="PS50975"/>
    </source>
</evidence>
<feature type="binding site" evidence="19">
    <location>
        <position position="266"/>
    </location>
    <ligand>
        <name>Mg(2+)</name>
        <dbReference type="ChEBI" id="CHEBI:18420"/>
        <label>1</label>
    </ligand>
</feature>
<dbReference type="InterPro" id="IPR000291">
    <property type="entry name" value="D-Ala_lig_Van_CS"/>
</dbReference>
<evidence type="ECO:0000256" key="2">
    <source>
        <dbReference type="ARBA" id="ARBA00003921"/>
    </source>
</evidence>
<dbReference type="SUPFAM" id="SSF56059">
    <property type="entry name" value="Glutathione synthetase ATP-binding domain-like"/>
    <property type="match status" value="1"/>
</dbReference>
<dbReference type="EMBL" id="JAAXYO010000066">
    <property type="protein sequence ID" value="MBU2787745.1"/>
    <property type="molecule type" value="Genomic_DNA"/>
</dbReference>
<dbReference type="GO" id="GO:0008360">
    <property type="term" value="P:regulation of cell shape"/>
    <property type="evidence" value="ECO:0007669"/>
    <property type="project" value="UniProtKB-KW"/>
</dbReference>
<feature type="binding site" evidence="19">
    <location>
        <position position="268"/>
    </location>
    <ligand>
        <name>Mg(2+)</name>
        <dbReference type="ChEBI" id="CHEBI:18420"/>
        <label>2</label>
    </ligand>
</feature>
<accession>A0AAE3CJS4</accession>
<sequence length="307" mass="32469">MSKKQRIGVLYGGPSEEREVSLRGGTAVLRALQDAGLNACGIDVEPHYIAAQLGDAGVDMAFNVCHGAFGEDGHLQANLDNLGIPYTGSGVLASALSMDKWRCKRLWQSAGLPTTRGMLLRADDALPNSLSSWGWPLFVKPNRGGSSIGVSRAGNTQELESALGAAFAHDSEVLVEAAVSGKEVTVAIVGGEALPPIVIEANGPFYDYHAKYIANDTRYLLPSGLGDVLDRQLQDLALQAFSEIGARGWGRVDFLVDANGAPALLEINSVPGMTSHSLVPMAAQAIGWDFGQLCRRILNAGKGVKSW</sequence>
<feature type="domain" description="ATP-grasp" evidence="21">
    <location>
        <begin position="104"/>
        <end position="299"/>
    </location>
</feature>
<dbReference type="InterPro" id="IPR016185">
    <property type="entry name" value="PreATP-grasp_dom_sf"/>
</dbReference>
<dbReference type="InterPro" id="IPR011127">
    <property type="entry name" value="Dala_Dala_lig_N"/>
</dbReference>
<comment type="catalytic activity">
    <reaction evidence="16 17">
        <text>2 D-alanine + ATP = D-alanyl-D-alanine + ADP + phosphate + H(+)</text>
        <dbReference type="Rhea" id="RHEA:11224"/>
        <dbReference type="ChEBI" id="CHEBI:15378"/>
        <dbReference type="ChEBI" id="CHEBI:30616"/>
        <dbReference type="ChEBI" id="CHEBI:43474"/>
        <dbReference type="ChEBI" id="CHEBI:57416"/>
        <dbReference type="ChEBI" id="CHEBI:57822"/>
        <dbReference type="ChEBI" id="CHEBI:456216"/>
        <dbReference type="EC" id="6.3.2.4"/>
    </reaction>
</comment>
<keyword evidence="10 20" id="KW-0067">ATP-binding</keyword>
<gene>
    <name evidence="17" type="primary">ddl</name>
    <name evidence="22" type="ORF">HFQ13_05945</name>
</gene>
<evidence type="ECO:0000256" key="14">
    <source>
        <dbReference type="ARBA" id="ARBA00023211"/>
    </source>
</evidence>
<dbReference type="Gene3D" id="3.40.50.20">
    <property type="match status" value="1"/>
</dbReference>
<dbReference type="PANTHER" id="PTHR23132">
    <property type="entry name" value="D-ALANINE--D-ALANINE LIGASE"/>
    <property type="match status" value="1"/>
</dbReference>
<protein>
    <recommendedName>
        <fullName evidence="5 17">D-alanine--D-alanine ligase</fullName>
        <ecNumber evidence="5 17">6.3.2.4</ecNumber>
    </recommendedName>
    <alternativeName>
        <fullName evidence="17">D-Ala-D-Ala ligase</fullName>
    </alternativeName>
    <alternativeName>
        <fullName evidence="17">D-alanylalanine synthetase</fullName>
    </alternativeName>
</protein>
<evidence type="ECO:0000256" key="7">
    <source>
        <dbReference type="ARBA" id="ARBA00022598"/>
    </source>
</evidence>
<dbReference type="InterPro" id="IPR011095">
    <property type="entry name" value="Dala_Dala_lig_C"/>
</dbReference>
<feature type="active site" evidence="18">
    <location>
        <position position="277"/>
    </location>
</feature>
<dbReference type="EC" id="6.3.2.4" evidence="5 17"/>
<name>A0AAE3CJS4_9PROT</name>
<evidence type="ECO:0000256" key="20">
    <source>
        <dbReference type="PROSITE-ProRule" id="PRU00409"/>
    </source>
</evidence>
<evidence type="ECO:0000256" key="10">
    <source>
        <dbReference type="ARBA" id="ARBA00022840"/>
    </source>
</evidence>
<evidence type="ECO:0000256" key="6">
    <source>
        <dbReference type="ARBA" id="ARBA00022490"/>
    </source>
</evidence>
<evidence type="ECO:0000313" key="23">
    <source>
        <dbReference type="Proteomes" id="UP001197378"/>
    </source>
</evidence>
<dbReference type="HAMAP" id="MF_00047">
    <property type="entry name" value="Dala_Dala_lig"/>
    <property type="match status" value="1"/>
</dbReference>
<dbReference type="GO" id="GO:0005737">
    <property type="term" value="C:cytoplasm"/>
    <property type="evidence" value="ECO:0007669"/>
    <property type="project" value="UniProtKB-SubCell"/>
</dbReference>
<keyword evidence="6 17" id="KW-0963">Cytoplasm</keyword>
<dbReference type="InterPro" id="IPR013815">
    <property type="entry name" value="ATP_grasp_subdomain_1"/>
</dbReference>
<dbReference type="Pfam" id="PF07478">
    <property type="entry name" value="Dala_Dala_lig_C"/>
    <property type="match status" value="1"/>
</dbReference>
<dbReference type="PROSITE" id="PS00844">
    <property type="entry name" value="DALA_DALA_LIGASE_2"/>
    <property type="match status" value="1"/>
</dbReference>
<dbReference type="InterPro" id="IPR011761">
    <property type="entry name" value="ATP-grasp"/>
</dbReference>
<keyword evidence="13 17" id="KW-0573">Peptidoglycan synthesis</keyword>
<keyword evidence="12 17" id="KW-0133">Cell shape</keyword>
<comment type="caution">
    <text evidence="22">The sequence shown here is derived from an EMBL/GenBank/DDBJ whole genome shotgun (WGS) entry which is preliminary data.</text>
</comment>
<dbReference type="Gene3D" id="3.30.470.20">
    <property type="entry name" value="ATP-grasp fold, B domain"/>
    <property type="match status" value="1"/>
</dbReference>
<comment type="subcellular location">
    <subcellularLocation>
        <location evidence="3 17">Cytoplasm</location>
    </subcellularLocation>
</comment>
<dbReference type="PIRSF" id="PIRSF039102">
    <property type="entry name" value="Ddl/VanB"/>
    <property type="match status" value="1"/>
</dbReference>
<keyword evidence="15 17" id="KW-0961">Cell wall biogenesis/degradation</keyword>
<evidence type="ECO:0000256" key="3">
    <source>
        <dbReference type="ARBA" id="ARBA00004496"/>
    </source>
</evidence>
<comment type="cofactor">
    <cofactor evidence="19">
        <name>Mg(2+)</name>
        <dbReference type="ChEBI" id="CHEBI:18420"/>
    </cofactor>
    <cofactor evidence="19">
        <name>Mn(2+)</name>
        <dbReference type="ChEBI" id="CHEBI:29035"/>
    </cofactor>
    <text evidence="19">Binds 2 magnesium or manganese ions per subunit.</text>
</comment>
<keyword evidence="8 19" id="KW-0479">Metal-binding</keyword>
<comment type="pathway">
    <text evidence="17">Cell wall biogenesis; peptidoglycan biosynthesis.</text>
</comment>
<evidence type="ECO:0000313" key="22">
    <source>
        <dbReference type="EMBL" id="MBU2787745.1"/>
    </source>
</evidence>
<keyword evidence="23" id="KW-1185">Reference proteome</keyword>
<evidence type="ECO:0000256" key="1">
    <source>
        <dbReference type="ARBA" id="ARBA00001936"/>
    </source>
</evidence>
<dbReference type="InterPro" id="IPR005905">
    <property type="entry name" value="D_ala_D_ala"/>
</dbReference>
<organism evidence="22 23">
    <name type="scientific">Igneacidithiobacillus copahuensis</name>
    <dbReference type="NCBI Taxonomy" id="2724909"/>
    <lineage>
        <taxon>Bacteria</taxon>
        <taxon>Pseudomonadati</taxon>
        <taxon>Pseudomonadota</taxon>
        <taxon>Acidithiobacillia</taxon>
        <taxon>Acidithiobacillales</taxon>
        <taxon>Acidithiobacillaceae</taxon>
        <taxon>Igneacidithiobacillus</taxon>
    </lineage>
</organism>
<evidence type="ECO:0000256" key="19">
    <source>
        <dbReference type="PIRSR" id="PIRSR039102-3"/>
    </source>
</evidence>
<feature type="binding site" evidence="19">
    <location>
        <position position="253"/>
    </location>
    <ligand>
        <name>Mg(2+)</name>
        <dbReference type="ChEBI" id="CHEBI:18420"/>
        <label>1</label>
    </ligand>
</feature>
<dbReference type="GO" id="GO:0008716">
    <property type="term" value="F:D-alanine-D-alanine ligase activity"/>
    <property type="evidence" value="ECO:0007669"/>
    <property type="project" value="UniProtKB-UniRule"/>
</dbReference>
<dbReference type="Gene3D" id="3.30.1490.20">
    <property type="entry name" value="ATP-grasp fold, A domain"/>
    <property type="match status" value="1"/>
</dbReference>
<dbReference type="AlphaFoldDB" id="A0AAE3CJS4"/>
<evidence type="ECO:0000256" key="4">
    <source>
        <dbReference type="ARBA" id="ARBA00010871"/>
    </source>
</evidence>
<evidence type="ECO:0000256" key="16">
    <source>
        <dbReference type="ARBA" id="ARBA00047614"/>
    </source>
</evidence>
<proteinExistence type="inferred from homology"/>
<dbReference type="Proteomes" id="UP001197378">
    <property type="component" value="Unassembled WGS sequence"/>
</dbReference>
<keyword evidence="14 19" id="KW-0464">Manganese</keyword>
<evidence type="ECO:0000256" key="12">
    <source>
        <dbReference type="ARBA" id="ARBA00022960"/>
    </source>
</evidence>
<keyword evidence="9 20" id="KW-0547">Nucleotide-binding</keyword>
<dbReference type="PROSITE" id="PS50975">
    <property type="entry name" value="ATP_GRASP"/>
    <property type="match status" value="1"/>
</dbReference>
<comment type="similarity">
    <text evidence="4 17">Belongs to the D-alanine--D-alanine ligase family.</text>
</comment>
<dbReference type="PROSITE" id="PS00843">
    <property type="entry name" value="DALA_DALA_LIGASE_1"/>
    <property type="match status" value="1"/>
</dbReference>
<comment type="function">
    <text evidence="2 17">Cell wall formation.</text>
</comment>